<dbReference type="Gene3D" id="3.40.50.150">
    <property type="entry name" value="Vaccinia Virus protein VP39"/>
    <property type="match status" value="1"/>
</dbReference>
<feature type="domain" description="Methyltransferase" evidence="1">
    <location>
        <begin position="55"/>
        <end position="145"/>
    </location>
</feature>
<dbReference type="EMBL" id="CP023702">
    <property type="protein sequence ID" value="QEU73040.1"/>
    <property type="molecule type" value="Genomic_DNA"/>
</dbReference>
<dbReference type="GO" id="GO:0008168">
    <property type="term" value="F:methyltransferase activity"/>
    <property type="evidence" value="ECO:0007669"/>
    <property type="project" value="UniProtKB-KW"/>
</dbReference>
<dbReference type="PANTHER" id="PTHR42912:SF80">
    <property type="entry name" value="METHYLTRANSFERASE DOMAIN-CONTAINING PROTEIN"/>
    <property type="match status" value="1"/>
</dbReference>
<dbReference type="RefSeq" id="WP_150488361.1">
    <property type="nucleotide sequence ID" value="NZ_BMUV01000020.1"/>
</dbReference>
<dbReference type="AlphaFoldDB" id="A0A5J6FDT6"/>
<sequence>MTEPDFLHTTRTSYDAFAGFYAELFQDELNAKPLERHVLAAFAELAASDGGGRPVADVGCGTGRVTAYLHGLGADVFGIDLSPGMLAQARSRYPHLRFEEGSMLALDLPDDALGGLLAWYSVIHVPDERLPEVFAEFLRVLTPGGHLLLGFQVGEEALHLTEAGGHRVSLDFHRRRPEALAALLTGAGLELRATLLRERDGEGPFPEKTPQAYLMARKPAAG</sequence>
<dbReference type="InterPro" id="IPR050508">
    <property type="entry name" value="Methyltransf_Superfamily"/>
</dbReference>
<dbReference type="OrthoDB" id="9805171at2"/>
<evidence type="ECO:0000313" key="2">
    <source>
        <dbReference type="EMBL" id="QEU73040.1"/>
    </source>
</evidence>
<proteinExistence type="predicted"/>
<dbReference type="CDD" id="cd02440">
    <property type="entry name" value="AdoMet_MTases"/>
    <property type="match status" value="1"/>
</dbReference>
<organism evidence="2 3">
    <name type="scientific">Streptomyces nitrosporeus</name>
    <dbReference type="NCBI Taxonomy" id="28894"/>
    <lineage>
        <taxon>Bacteria</taxon>
        <taxon>Bacillati</taxon>
        <taxon>Actinomycetota</taxon>
        <taxon>Actinomycetes</taxon>
        <taxon>Kitasatosporales</taxon>
        <taxon>Streptomycetaceae</taxon>
        <taxon>Streptomyces</taxon>
    </lineage>
</organism>
<dbReference type="InterPro" id="IPR041698">
    <property type="entry name" value="Methyltransf_25"/>
</dbReference>
<dbReference type="InterPro" id="IPR029063">
    <property type="entry name" value="SAM-dependent_MTases_sf"/>
</dbReference>
<accession>A0A5J6FDT6</accession>
<gene>
    <name evidence="2" type="ORF">CP967_14395</name>
</gene>
<dbReference type="GO" id="GO:0032259">
    <property type="term" value="P:methylation"/>
    <property type="evidence" value="ECO:0007669"/>
    <property type="project" value="UniProtKB-KW"/>
</dbReference>
<evidence type="ECO:0000259" key="1">
    <source>
        <dbReference type="Pfam" id="PF13649"/>
    </source>
</evidence>
<reference evidence="2 3" key="1">
    <citation type="submission" date="2017-09" db="EMBL/GenBank/DDBJ databases">
        <authorList>
            <person name="Lee N."/>
            <person name="Cho B.-K."/>
        </authorList>
    </citation>
    <scope>NUCLEOTIDE SEQUENCE [LARGE SCALE GENOMIC DNA]</scope>
    <source>
        <strain evidence="2 3">ATCC 12769</strain>
    </source>
</reference>
<keyword evidence="2" id="KW-0489">Methyltransferase</keyword>
<name>A0A5J6FDT6_9ACTN</name>
<dbReference type="KEGG" id="snk:CP967_14395"/>
<dbReference type="Pfam" id="PF13649">
    <property type="entry name" value="Methyltransf_25"/>
    <property type="match status" value="1"/>
</dbReference>
<protein>
    <submittedName>
        <fullName evidence="2">Class I SAM-dependent methyltransferase</fullName>
    </submittedName>
</protein>
<keyword evidence="3" id="KW-1185">Reference proteome</keyword>
<dbReference type="PANTHER" id="PTHR42912">
    <property type="entry name" value="METHYLTRANSFERASE"/>
    <property type="match status" value="1"/>
</dbReference>
<evidence type="ECO:0000313" key="3">
    <source>
        <dbReference type="Proteomes" id="UP000326178"/>
    </source>
</evidence>
<dbReference type="SUPFAM" id="SSF53335">
    <property type="entry name" value="S-adenosyl-L-methionine-dependent methyltransferases"/>
    <property type="match status" value="1"/>
</dbReference>
<dbReference type="Proteomes" id="UP000326178">
    <property type="component" value="Chromosome"/>
</dbReference>
<keyword evidence="2" id="KW-0808">Transferase</keyword>